<dbReference type="GO" id="GO:0006950">
    <property type="term" value="P:response to stress"/>
    <property type="evidence" value="ECO:0007669"/>
    <property type="project" value="UniProtKB-ARBA"/>
</dbReference>
<evidence type="ECO:0000259" key="1">
    <source>
        <dbReference type="Pfam" id="PF10263"/>
    </source>
</evidence>
<reference evidence="2 3" key="1">
    <citation type="journal article" date="2016" name="ISME J.">
        <title>Chasing the elusive Euryarchaeota class WSA2: genomes reveal a uniquely fastidious methyl-reducing methanogen.</title>
        <authorList>
            <person name="Nobu M.K."/>
            <person name="Narihiro T."/>
            <person name="Kuroda K."/>
            <person name="Mei R."/>
            <person name="Liu W.T."/>
        </authorList>
    </citation>
    <scope>NUCLEOTIDE SEQUENCE [LARGE SCALE GENOMIC DNA]</scope>
    <source>
        <strain evidence="2">U1lsi0528_Bin055</strain>
    </source>
</reference>
<evidence type="ECO:0000313" key="3">
    <source>
        <dbReference type="Proteomes" id="UP000075398"/>
    </source>
</evidence>
<dbReference type="Pfam" id="PF10263">
    <property type="entry name" value="SprT-like"/>
    <property type="match status" value="1"/>
</dbReference>
<sequence length="228" mass="27168">MDVKLNQIISNVSLNLGFRYKVVSDYYPYKSVKNTARVKKGILFVRVSDKLQEAPHDIKEALAYILLSKIKGIRVAPRYKRAYNDYIHNIILNESFVDAKGIHEPNGSYFNLDEIFFSINSRFFANEIYKPSLRWSKKRAYRIFGKYDRSKNEIVVSSLLDDKKTPKFVVEYIMYHEMLHIKFGFTYKKGRRKIHTGQFKREEEKFPLYKESIDFLKKISGRERKFLF</sequence>
<dbReference type="InterPro" id="IPR006640">
    <property type="entry name" value="SprT-like_domain"/>
</dbReference>
<gene>
    <name evidence="2" type="ORF">AMQ22_00475</name>
</gene>
<feature type="domain" description="SprT-like" evidence="1">
    <location>
        <begin position="113"/>
        <end position="202"/>
    </location>
</feature>
<protein>
    <submittedName>
        <fullName evidence="2">SprT-like family protein</fullName>
    </submittedName>
</protein>
<comment type="caution">
    <text evidence="2">The sequence shown here is derived from an EMBL/GenBank/DDBJ whole genome shotgun (WGS) entry which is preliminary data.</text>
</comment>
<name>A0A150J6Z8_9EURY</name>
<accession>A0A150J6Z8</accession>
<dbReference type="Proteomes" id="UP000075398">
    <property type="component" value="Unassembled WGS sequence"/>
</dbReference>
<dbReference type="EMBL" id="LNGC01000012">
    <property type="protein sequence ID" value="KYC52997.1"/>
    <property type="molecule type" value="Genomic_DNA"/>
</dbReference>
<evidence type="ECO:0000313" key="2">
    <source>
        <dbReference type="EMBL" id="KYC52997.1"/>
    </source>
</evidence>
<dbReference type="AlphaFoldDB" id="A0A150J6Z8"/>
<organism evidence="2 3">
    <name type="scientific">Candidatus Methanofastidiosum methylothiophilum</name>
    <dbReference type="NCBI Taxonomy" id="1705564"/>
    <lineage>
        <taxon>Archaea</taxon>
        <taxon>Methanobacteriati</taxon>
        <taxon>Methanobacteriota</taxon>
        <taxon>Stenosarchaea group</taxon>
        <taxon>Candidatus Methanofastidiosia</taxon>
        <taxon>Candidatus Methanofastidiosales</taxon>
        <taxon>Candidatus Methanofastidiosaceae</taxon>
        <taxon>Candidatus Methanofastidiosum</taxon>
    </lineage>
</organism>
<proteinExistence type="predicted"/>